<evidence type="ECO:0000313" key="1">
    <source>
        <dbReference type="EMBL" id="EQA60873.1"/>
    </source>
</evidence>
<keyword evidence="2" id="KW-1185">Reference proteome</keyword>
<dbReference type="EMBL" id="AHMT02000053">
    <property type="protein sequence ID" value="EQA60873.1"/>
    <property type="molecule type" value="Genomic_DNA"/>
</dbReference>
<name>V6IAM1_9LEPT</name>
<dbReference type="AlphaFoldDB" id="V6IAM1"/>
<protein>
    <submittedName>
        <fullName evidence="1">Uncharacterized protein</fullName>
    </submittedName>
</protein>
<dbReference type="Proteomes" id="UP000018747">
    <property type="component" value="Unassembled WGS sequence"/>
</dbReference>
<proteinExistence type="predicted"/>
<comment type="caution">
    <text evidence="1">The sequence shown here is derived from an EMBL/GenBank/DDBJ whole genome shotgun (WGS) entry which is preliminary data.</text>
</comment>
<gene>
    <name evidence="1" type="ORF">LEP1GSC062_1832</name>
</gene>
<accession>V6IAM1</accession>
<reference evidence="1" key="1">
    <citation type="submission" date="2013-05" db="EMBL/GenBank/DDBJ databases">
        <authorList>
            <person name="Harkins D.M."/>
            <person name="Durkin A.S."/>
            <person name="Brinkac L.M."/>
            <person name="Haft D.H."/>
            <person name="Selengut J.D."/>
            <person name="Sanka R."/>
            <person name="DePew J."/>
            <person name="Purushe J."/>
            <person name="Hartskeerl R.A."/>
            <person name="Ahmed A."/>
            <person name="van der Linden H."/>
            <person name="Goris M.G.A."/>
            <person name="Vinetz J.M."/>
            <person name="Sutton G.G."/>
            <person name="Nierman W.C."/>
            <person name="Fouts D.E."/>
        </authorList>
    </citation>
    <scope>NUCLEOTIDE SEQUENCE [LARGE SCALE GENOMIC DNA]</scope>
    <source>
        <strain evidence="1">L 60</strain>
    </source>
</reference>
<evidence type="ECO:0000313" key="2">
    <source>
        <dbReference type="Proteomes" id="UP000018747"/>
    </source>
</evidence>
<organism evidence="1 2">
    <name type="scientific">Leptospira alexanderi serovar Manhao 3 str. L 60</name>
    <dbReference type="NCBI Taxonomy" id="1049759"/>
    <lineage>
        <taxon>Bacteria</taxon>
        <taxon>Pseudomonadati</taxon>
        <taxon>Spirochaetota</taxon>
        <taxon>Spirochaetia</taxon>
        <taxon>Leptospirales</taxon>
        <taxon>Leptospiraceae</taxon>
        <taxon>Leptospira</taxon>
    </lineage>
</organism>
<sequence length="51" mass="6105">MESDRPGFKEWYYKKWKKRLYTFIAKNSSNDILRLTLKEKGGEYINNVSSA</sequence>